<keyword evidence="5" id="KW-0812">Transmembrane</keyword>
<dbReference type="InterPro" id="IPR023211">
    <property type="entry name" value="DNA_pol_palm_dom_sf"/>
</dbReference>
<dbReference type="GO" id="GO:0000724">
    <property type="term" value="P:double-strand break repair via homologous recombination"/>
    <property type="evidence" value="ECO:0007669"/>
    <property type="project" value="TreeGrafter"/>
</dbReference>
<name>A0A834GSD1_RHOSS</name>
<evidence type="ECO:0000256" key="3">
    <source>
        <dbReference type="ARBA" id="ARBA00022695"/>
    </source>
</evidence>
<dbReference type="GO" id="GO:0016035">
    <property type="term" value="C:zeta DNA polymerase complex"/>
    <property type="evidence" value="ECO:0007669"/>
    <property type="project" value="InterPro"/>
</dbReference>
<keyword evidence="5" id="KW-0472">Membrane</keyword>
<dbReference type="Gene3D" id="1.10.287.690">
    <property type="entry name" value="Helix hairpin bin"/>
    <property type="match status" value="1"/>
</dbReference>
<keyword evidence="5" id="KW-1133">Transmembrane helix</keyword>
<protein>
    <recommendedName>
        <fullName evidence="1">DNA-directed DNA polymerase</fullName>
        <ecNumber evidence="1">2.7.7.7</ecNumber>
    </recommendedName>
</protein>
<proteinExistence type="predicted"/>
<keyword evidence="3" id="KW-0548">Nucleotidyltransferase</keyword>
<dbReference type="EMBL" id="WJXA01000007">
    <property type="protein sequence ID" value="KAF7138131.1"/>
    <property type="molecule type" value="Genomic_DNA"/>
</dbReference>
<dbReference type="GO" id="GO:0003887">
    <property type="term" value="F:DNA-directed DNA polymerase activity"/>
    <property type="evidence" value="ECO:0007669"/>
    <property type="project" value="UniProtKB-KW"/>
</dbReference>
<evidence type="ECO:0000259" key="6">
    <source>
        <dbReference type="Pfam" id="PF00136"/>
    </source>
</evidence>
<feature type="domain" description="DNA-directed DNA polymerase family B multifunctional" evidence="6">
    <location>
        <begin position="196"/>
        <end position="243"/>
    </location>
</feature>
<evidence type="ECO:0000313" key="7">
    <source>
        <dbReference type="EMBL" id="KAF7138131.1"/>
    </source>
</evidence>
<gene>
    <name evidence="7" type="ORF">RHSIM_Rhsim07G0184000</name>
</gene>
<keyword evidence="2" id="KW-0808">Transferase</keyword>
<dbReference type="AlphaFoldDB" id="A0A834GSD1"/>
<dbReference type="PANTHER" id="PTHR45812:SF1">
    <property type="entry name" value="DNA POLYMERASE ZETA CATALYTIC SUBUNIT"/>
    <property type="match status" value="1"/>
</dbReference>
<accession>A0A834GSD1</accession>
<dbReference type="PROSITE" id="PS00116">
    <property type="entry name" value="DNA_POLYMERASE_B"/>
    <property type="match status" value="1"/>
</dbReference>
<dbReference type="Gene3D" id="3.90.1600.10">
    <property type="entry name" value="Palm domain of DNA polymerase"/>
    <property type="match status" value="1"/>
</dbReference>
<dbReference type="Pfam" id="PF00136">
    <property type="entry name" value="DNA_pol_B"/>
    <property type="match status" value="2"/>
</dbReference>
<dbReference type="InterPro" id="IPR030559">
    <property type="entry name" value="PolZ_Rev3"/>
</dbReference>
<dbReference type="InterPro" id="IPR006134">
    <property type="entry name" value="DNA-dir_DNA_pol_B_multi_dom"/>
</dbReference>
<organism evidence="7 8">
    <name type="scientific">Rhododendron simsii</name>
    <name type="common">Sims's rhododendron</name>
    <dbReference type="NCBI Taxonomy" id="118357"/>
    <lineage>
        <taxon>Eukaryota</taxon>
        <taxon>Viridiplantae</taxon>
        <taxon>Streptophyta</taxon>
        <taxon>Embryophyta</taxon>
        <taxon>Tracheophyta</taxon>
        <taxon>Spermatophyta</taxon>
        <taxon>Magnoliopsida</taxon>
        <taxon>eudicotyledons</taxon>
        <taxon>Gunneridae</taxon>
        <taxon>Pentapetalae</taxon>
        <taxon>asterids</taxon>
        <taxon>Ericales</taxon>
        <taxon>Ericaceae</taxon>
        <taxon>Ericoideae</taxon>
        <taxon>Rhodoreae</taxon>
        <taxon>Rhododendron</taxon>
    </lineage>
</organism>
<evidence type="ECO:0000256" key="2">
    <source>
        <dbReference type="ARBA" id="ARBA00022679"/>
    </source>
</evidence>
<dbReference type="GO" id="GO:0003677">
    <property type="term" value="F:DNA binding"/>
    <property type="evidence" value="ECO:0007669"/>
    <property type="project" value="InterPro"/>
</dbReference>
<reference evidence="7" key="1">
    <citation type="submission" date="2019-11" db="EMBL/GenBank/DDBJ databases">
        <authorList>
            <person name="Liu Y."/>
            <person name="Hou J."/>
            <person name="Li T.-Q."/>
            <person name="Guan C.-H."/>
            <person name="Wu X."/>
            <person name="Wu H.-Z."/>
            <person name="Ling F."/>
            <person name="Zhang R."/>
            <person name="Shi X.-G."/>
            <person name="Ren J.-P."/>
            <person name="Chen E.-F."/>
            <person name="Sun J.-M."/>
        </authorList>
    </citation>
    <scope>NUCLEOTIDE SEQUENCE</scope>
    <source>
        <strain evidence="7">Adult_tree_wgs_1</strain>
        <tissue evidence="7">Leaves</tissue>
    </source>
</reference>
<keyword evidence="8" id="KW-1185">Reference proteome</keyword>
<dbReference type="PANTHER" id="PTHR45812">
    <property type="entry name" value="DNA POLYMERASE ZETA CATALYTIC SUBUNIT"/>
    <property type="match status" value="1"/>
</dbReference>
<evidence type="ECO:0000256" key="5">
    <source>
        <dbReference type="SAM" id="Phobius"/>
    </source>
</evidence>
<dbReference type="EC" id="2.7.7.7" evidence="1"/>
<dbReference type="GO" id="GO:0000166">
    <property type="term" value="F:nucleotide binding"/>
    <property type="evidence" value="ECO:0007669"/>
    <property type="project" value="InterPro"/>
</dbReference>
<dbReference type="InterPro" id="IPR043502">
    <property type="entry name" value="DNA/RNA_pol_sf"/>
</dbReference>
<sequence length="441" mass="48968">MHGMEFGKAYQLPRLLEEILYTRIMVKQAMKKLAPLQQVLHREVELFALSGDLRSLQYDVQSTNSLLDRKNLLVVGTWKSQIFNARQLALKLIANVTYGYTAAGFIGCMPCAELADSIVQCGRRTLENAISFVNSHDRWNAKVIYGDTDSLYSNVFLDLVNFCCFSKCADSFVVLEYTDYDFSSSSHSMITISRLKGREIASAVTAANPNPVTLKIEKIYHSCFLLTKKRYVGCSYESPDPIKPVFDAKAFAKEVRLGTYSTRTSSSLPPVAIVAAKAMRTGPRAEPQYGERVLHVVVHGEPGSCLIDMDSARLCGQCLKNEAAVAIAIIGRTSKLEREIQHLAAVSLLFVGIVEVETGPWKVVCSAEGTTGSFYHFNRGSNPLDAYRIVAPVSYGGLLLYIIYGFCEYLLTVVSIWQQTTAKYIFSNFPDNERQSSPANT</sequence>
<feature type="transmembrane region" description="Helical" evidence="5">
    <location>
        <begin position="398"/>
        <end position="417"/>
    </location>
</feature>
<comment type="caution">
    <text evidence="7">The sequence shown here is derived from an EMBL/GenBank/DDBJ whole genome shotgun (WGS) entry which is preliminary data.</text>
</comment>
<evidence type="ECO:0000313" key="8">
    <source>
        <dbReference type="Proteomes" id="UP000626092"/>
    </source>
</evidence>
<dbReference type="InterPro" id="IPR017964">
    <property type="entry name" value="DNA-dir_DNA_pol_B_CS"/>
</dbReference>
<evidence type="ECO:0000256" key="1">
    <source>
        <dbReference type="ARBA" id="ARBA00012417"/>
    </source>
</evidence>
<dbReference type="OrthoDB" id="2414538at2759"/>
<dbReference type="SUPFAM" id="SSF56672">
    <property type="entry name" value="DNA/RNA polymerases"/>
    <property type="match status" value="1"/>
</dbReference>
<dbReference type="Proteomes" id="UP000626092">
    <property type="component" value="Unassembled WGS sequence"/>
</dbReference>
<feature type="domain" description="DNA-directed DNA polymerase family B multifunctional" evidence="6">
    <location>
        <begin position="79"/>
        <end position="155"/>
    </location>
</feature>
<keyword evidence="4" id="KW-0239">DNA-directed DNA polymerase</keyword>
<dbReference type="GO" id="GO:0005634">
    <property type="term" value="C:nucleus"/>
    <property type="evidence" value="ECO:0007669"/>
    <property type="project" value="TreeGrafter"/>
</dbReference>
<dbReference type="GO" id="GO:0042276">
    <property type="term" value="P:error-prone translesion synthesis"/>
    <property type="evidence" value="ECO:0007669"/>
    <property type="project" value="TreeGrafter"/>
</dbReference>
<evidence type="ECO:0000256" key="4">
    <source>
        <dbReference type="ARBA" id="ARBA00022932"/>
    </source>
</evidence>